<dbReference type="EMBL" id="OBEH01000006">
    <property type="protein sequence ID" value="SNZ01699.1"/>
    <property type="molecule type" value="Genomic_DNA"/>
</dbReference>
<name>A0A285MWX6_9FLAO</name>
<dbReference type="Proteomes" id="UP000219048">
    <property type="component" value="Unassembled WGS sequence"/>
</dbReference>
<dbReference type="OrthoDB" id="1419532at2"/>
<evidence type="ECO:0000313" key="2">
    <source>
        <dbReference type="EMBL" id="SNZ01699.1"/>
    </source>
</evidence>
<dbReference type="InterPro" id="IPR007813">
    <property type="entry name" value="PilN"/>
</dbReference>
<dbReference type="AlphaFoldDB" id="A0A285MWX6"/>
<reference evidence="3" key="1">
    <citation type="submission" date="2017-09" db="EMBL/GenBank/DDBJ databases">
        <authorList>
            <person name="Varghese N."/>
            <person name="Submissions S."/>
        </authorList>
    </citation>
    <scope>NUCLEOTIDE SEQUENCE [LARGE SCALE GENOMIC DNA]</scope>
    <source>
        <strain evidence="3">DSM 25885</strain>
    </source>
</reference>
<keyword evidence="1" id="KW-0812">Transmembrane</keyword>
<accession>A0A285MWX6</accession>
<keyword evidence="3" id="KW-1185">Reference proteome</keyword>
<evidence type="ECO:0000256" key="1">
    <source>
        <dbReference type="SAM" id="Phobius"/>
    </source>
</evidence>
<dbReference type="Pfam" id="PF05137">
    <property type="entry name" value="PilN"/>
    <property type="match status" value="1"/>
</dbReference>
<evidence type="ECO:0000313" key="3">
    <source>
        <dbReference type="Proteomes" id="UP000219048"/>
    </source>
</evidence>
<dbReference type="RefSeq" id="WP_097047127.1">
    <property type="nucleotide sequence ID" value="NZ_OBEH01000006.1"/>
</dbReference>
<evidence type="ECO:0008006" key="4">
    <source>
        <dbReference type="Google" id="ProtNLM"/>
    </source>
</evidence>
<protein>
    <recommendedName>
        <fullName evidence="4">General secretion pathway protein</fullName>
    </recommendedName>
</protein>
<gene>
    <name evidence="2" type="ORF">SAMN06265377_3541</name>
</gene>
<feature type="transmembrane region" description="Helical" evidence="1">
    <location>
        <begin position="231"/>
        <end position="254"/>
    </location>
</feature>
<keyword evidence="1" id="KW-1133">Transmembrane helix</keyword>
<sequence>MLERLKNIDIFNDRVFAVVGIVLGDPIRYRILLLEKEKDDLSILRSFKTDDFEEIKREVKTSIPIILNFSGRGVISKKVSAKGNYIKEVLFNGNPDDFYSYNLFQEVHNFVSICRREIIDQHINLFENAKYRAIDHSIGPFPAWLGKNMVQEDVLRLDSGELVFQNGNLVDYIRGSHESQPVKYNVGNDQLDGNEIVLLSSLLNQLYPSDKIAYEDELLSSNLREQKLKRMFDYCSVGTLALFLLALLGSYLLLHHYNGKYVEYEQRLYHFNDNYSQIKKMEEDLAGKQFIVENSGVLNKHFLSFYSNEVTKTVPDGILLSSLRVNPLLKRVKGNEPISIAPNTILIEGRTTNGFYLNQWVKKLKASSWANKIEILNLNKVDGNTDAFSLKIDIE</sequence>
<proteinExistence type="predicted"/>
<organism evidence="2 3">
    <name type="scientific">Flagellimonas pacifica</name>
    <dbReference type="NCBI Taxonomy" id="1247520"/>
    <lineage>
        <taxon>Bacteria</taxon>
        <taxon>Pseudomonadati</taxon>
        <taxon>Bacteroidota</taxon>
        <taxon>Flavobacteriia</taxon>
        <taxon>Flavobacteriales</taxon>
        <taxon>Flavobacteriaceae</taxon>
        <taxon>Flagellimonas</taxon>
    </lineage>
</organism>
<keyword evidence="1" id="KW-0472">Membrane</keyword>